<dbReference type="RefSeq" id="WP_171556491.1">
    <property type="nucleotide sequence ID" value="NZ_JABFCS010000001.1"/>
</dbReference>
<reference evidence="10 11" key="2">
    <citation type="submission" date="2020-06" db="EMBL/GenBank/DDBJ databases">
        <title>Ramlibacter rhizophilus sp. nov., isolated from rhizosphere soil of national flower Mugunghwa from South Korea.</title>
        <authorList>
            <person name="Zheng-Fei Y."/>
            <person name="Huan T."/>
        </authorList>
    </citation>
    <scope>NUCLEOTIDE SEQUENCE [LARGE SCALE GENOMIC DNA]</scope>
    <source>
        <strain evidence="10 11">B156</strain>
    </source>
</reference>
<reference evidence="10 11" key="1">
    <citation type="submission" date="2020-05" db="EMBL/GenBank/DDBJ databases">
        <authorList>
            <person name="Khan S.A."/>
            <person name="Jeon C.O."/>
            <person name="Chun B.H."/>
        </authorList>
    </citation>
    <scope>NUCLEOTIDE SEQUENCE [LARGE SCALE GENOMIC DNA]</scope>
    <source>
        <strain evidence="10 11">B156</strain>
    </source>
</reference>
<comment type="caution">
    <text evidence="10">The sequence shown here is derived from an EMBL/GenBank/DDBJ whole genome shotgun (WGS) entry which is preliminary data.</text>
</comment>
<dbReference type="CDD" id="cd07422">
    <property type="entry name" value="MPP_ApaH"/>
    <property type="match status" value="1"/>
</dbReference>
<name>A0A849KCW1_9BURK</name>
<organism evidence="10 11">
    <name type="scientific">Ramlibacter montanisoli</name>
    <dbReference type="NCBI Taxonomy" id="2732512"/>
    <lineage>
        <taxon>Bacteria</taxon>
        <taxon>Pseudomonadati</taxon>
        <taxon>Pseudomonadota</taxon>
        <taxon>Betaproteobacteria</taxon>
        <taxon>Burkholderiales</taxon>
        <taxon>Comamonadaceae</taxon>
        <taxon>Ramlibacter</taxon>
    </lineage>
</organism>
<comment type="similarity">
    <text evidence="2">Belongs to the Ap4A hydrolase family.</text>
</comment>
<dbReference type="SUPFAM" id="SSF56300">
    <property type="entry name" value="Metallo-dependent phosphatases"/>
    <property type="match status" value="1"/>
</dbReference>
<sequence length="285" mass="30957">MARYLIGDIQGCDAPLARLLEKIAFSPSRDTLYLLGDLVNRGPQSAAVLRRLMAYGDAAHSLLGNHDLSLLAVAHGHRAPHRNDTMDDILAAPDREAMLDWLRHRAMALHAHGILMVHGGVLPQWDLEQTLALAGELESVLRGPDLTGFLAHMWGNQPDRWDESLAGADRLRVIVNALTRLRFCTADGVMDLKAAGKLEQAPPGMHAWFDVPGRRSAGTPIAFGHWSTLGYLRRPDIISLDTGCVWGGCLSALKLAADGNHELIQVECEQAQVPGNSPRALTAST</sequence>
<evidence type="ECO:0000256" key="1">
    <source>
        <dbReference type="ARBA" id="ARBA00003413"/>
    </source>
</evidence>
<dbReference type="Gene3D" id="3.60.21.10">
    <property type="match status" value="1"/>
</dbReference>
<dbReference type="EC" id="3.6.1.41" evidence="3"/>
<dbReference type="InterPro" id="IPR029052">
    <property type="entry name" value="Metallo-depent_PP-like"/>
</dbReference>
<comment type="function">
    <text evidence="1">Hydrolyzes diadenosine 5',5'''-P1,P4-tetraphosphate to yield ADP.</text>
</comment>
<evidence type="ECO:0000256" key="2">
    <source>
        <dbReference type="ARBA" id="ARBA00005419"/>
    </source>
</evidence>
<evidence type="ECO:0000256" key="6">
    <source>
        <dbReference type="ARBA" id="ARBA00032248"/>
    </source>
</evidence>
<dbReference type="InterPro" id="IPR004843">
    <property type="entry name" value="Calcineurin-like_PHP"/>
</dbReference>
<evidence type="ECO:0000256" key="3">
    <source>
        <dbReference type="ARBA" id="ARBA00012506"/>
    </source>
</evidence>
<gene>
    <name evidence="10" type="ORF">HK415_01370</name>
</gene>
<proteinExistence type="inferred from homology"/>
<feature type="domain" description="Calcineurin-like phosphoesterase" evidence="9">
    <location>
        <begin position="5"/>
        <end position="127"/>
    </location>
</feature>
<evidence type="ECO:0000313" key="11">
    <source>
        <dbReference type="Proteomes" id="UP000552954"/>
    </source>
</evidence>
<protein>
    <recommendedName>
        <fullName evidence="3">bis(5'-nucleosyl)-tetraphosphatase (symmetrical)</fullName>
        <ecNumber evidence="3">3.6.1.41</ecNumber>
    </recommendedName>
    <alternativeName>
        <fullName evidence="6">Ap4A hydrolase</fullName>
    </alternativeName>
    <alternativeName>
        <fullName evidence="5">Diadenosine 5',5'''-P1,P4-tetraphosphate pyrophosphohydrolase</fullName>
    </alternativeName>
    <alternativeName>
        <fullName evidence="7">Diadenosine tetraphosphatase</fullName>
    </alternativeName>
</protein>
<keyword evidence="4 10" id="KW-0378">Hydrolase</keyword>
<dbReference type="NCBIfam" id="NF001204">
    <property type="entry name" value="PRK00166.1"/>
    <property type="match status" value="1"/>
</dbReference>
<dbReference type="PANTHER" id="PTHR40942">
    <property type="match status" value="1"/>
</dbReference>
<dbReference type="Pfam" id="PF00149">
    <property type="entry name" value="Metallophos"/>
    <property type="match status" value="1"/>
</dbReference>
<evidence type="ECO:0000256" key="8">
    <source>
        <dbReference type="ARBA" id="ARBA00049417"/>
    </source>
</evidence>
<dbReference type="Proteomes" id="UP000552954">
    <property type="component" value="Unassembled WGS sequence"/>
</dbReference>
<evidence type="ECO:0000256" key="7">
    <source>
        <dbReference type="ARBA" id="ARBA00033210"/>
    </source>
</evidence>
<evidence type="ECO:0000313" key="10">
    <source>
        <dbReference type="EMBL" id="NNU42093.1"/>
    </source>
</evidence>
<dbReference type="PIRSF" id="PIRSF000903">
    <property type="entry name" value="B5n-ttraPtase_sm"/>
    <property type="match status" value="1"/>
</dbReference>
<dbReference type="InterPro" id="IPR004617">
    <property type="entry name" value="ApaH"/>
</dbReference>
<evidence type="ECO:0000256" key="4">
    <source>
        <dbReference type="ARBA" id="ARBA00022801"/>
    </source>
</evidence>
<dbReference type="PANTHER" id="PTHR40942:SF4">
    <property type="entry name" value="CYTOCHROME C5"/>
    <property type="match status" value="1"/>
</dbReference>
<dbReference type="GO" id="GO:0008803">
    <property type="term" value="F:bis(5'-nucleosyl)-tetraphosphatase (symmetrical) activity"/>
    <property type="evidence" value="ECO:0007669"/>
    <property type="project" value="UniProtKB-EC"/>
</dbReference>
<evidence type="ECO:0000259" key="9">
    <source>
        <dbReference type="Pfam" id="PF00149"/>
    </source>
</evidence>
<dbReference type="NCBIfam" id="TIGR00668">
    <property type="entry name" value="apaH"/>
    <property type="match status" value="1"/>
</dbReference>
<evidence type="ECO:0000256" key="5">
    <source>
        <dbReference type="ARBA" id="ARBA00031248"/>
    </source>
</evidence>
<accession>A0A849KCW1</accession>
<dbReference type="AlphaFoldDB" id="A0A849KCW1"/>
<keyword evidence="11" id="KW-1185">Reference proteome</keyword>
<comment type="catalytic activity">
    <reaction evidence="8">
        <text>P(1),P(4)-bis(5'-adenosyl) tetraphosphate + H2O = 2 ADP + 2 H(+)</text>
        <dbReference type="Rhea" id="RHEA:24252"/>
        <dbReference type="ChEBI" id="CHEBI:15377"/>
        <dbReference type="ChEBI" id="CHEBI:15378"/>
        <dbReference type="ChEBI" id="CHEBI:58141"/>
        <dbReference type="ChEBI" id="CHEBI:456216"/>
        <dbReference type="EC" id="3.6.1.41"/>
    </reaction>
</comment>
<dbReference type="EMBL" id="JABFCS010000001">
    <property type="protein sequence ID" value="NNU42093.1"/>
    <property type="molecule type" value="Genomic_DNA"/>
</dbReference>